<evidence type="ECO:0000256" key="2">
    <source>
        <dbReference type="SAM" id="SignalP"/>
    </source>
</evidence>
<accession>A0ABS8IX26</accession>
<dbReference type="InterPro" id="IPR036514">
    <property type="entry name" value="SGNH_hydro_sf"/>
</dbReference>
<dbReference type="RefSeq" id="WP_229434288.1">
    <property type="nucleotide sequence ID" value="NZ_JAJHPV010000021.1"/>
</dbReference>
<evidence type="ECO:0000313" key="3">
    <source>
        <dbReference type="EMBL" id="MCC6073177.1"/>
    </source>
</evidence>
<feature type="signal peptide" evidence="2">
    <location>
        <begin position="1"/>
        <end position="23"/>
    </location>
</feature>
<dbReference type="EMBL" id="JAJHPV010000021">
    <property type="protein sequence ID" value="MCC6073177.1"/>
    <property type="molecule type" value="Genomic_DNA"/>
</dbReference>
<organism evidence="3 4">
    <name type="scientific">Massilia agrisoli</name>
    <dbReference type="NCBI Taxonomy" id="2892444"/>
    <lineage>
        <taxon>Bacteria</taxon>
        <taxon>Pseudomonadati</taxon>
        <taxon>Pseudomonadota</taxon>
        <taxon>Betaproteobacteria</taxon>
        <taxon>Burkholderiales</taxon>
        <taxon>Oxalobacteraceae</taxon>
        <taxon>Telluria group</taxon>
        <taxon>Massilia</taxon>
    </lineage>
</organism>
<gene>
    <name evidence="3" type="ORF">LMJ30_19790</name>
</gene>
<dbReference type="InterPro" id="IPR001087">
    <property type="entry name" value="GDSL"/>
</dbReference>
<dbReference type="Proteomes" id="UP001198701">
    <property type="component" value="Unassembled WGS sequence"/>
</dbReference>
<dbReference type="PANTHER" id="PTHR45648:SF22">
    <property type="entry name" value="GDSL LIPASE_ACYLHYDROLASE FAMILY PROTEIN (AFU_ORTHOLOGUE AFUA_4G14700)"/>
    <property type="match status" value="1"/>
</dbReference>
<dbReference type="Gene3D" id="3.40.50.1110">
    <property type="entry name" value="SGNH hydrolase"/>
    <property type="match status" value="2"/>
</dbReference>
<keyword evidence="1" id="KW-0378">Hydrolase</keyword>
<keyword evidence="2" id="KW-0732">Signal</keyword>
<dbReference type="PANTHER" id="PTHR45648">
    <property type="entry name" value="GDSL LIPASE/ACYLHYDROLASE FAMILY PROTEIN (AFU_ORTHOLOGUE AFUA_4G14700)"/>
    <property type="match status" value="1"/>
</dbReference>
<evidence type="ECO:0000256" key="1">
    <source>
        <dbReference type="ARBA" id="ARBA00022801"/>
    </source>
</evidence>
<protein>
    <submittedName>
        <fullName evidence="3">Esterase</fullName>
    </submittedName>
</protein>
<sequence>MRHTNIALALLAAAILSACGSSDSDNNVTQAPKPKFASQVSFGDSLSDVGTYAVGPIAALRGGKYTINGDNTAVNASLTGKNWTELMASRLGLAAPCAAVTGLDGDPTRGFAVPITNNLNCTGYAQGGARVTNPVGPGNKLTGTPIGQLTHPVATQVATHLARNGGKFSGNEVVFVSAGGNDAFALLGELTAAATAAGNAAGAAEGAKVGAQTFASTLVGLLAAGATNPTTAAQAIGAAVATESARAGSTSQTIVGVAVATAAAQPGNMAVGSPTVYGPMVTQAQTAAATAGAAAGAKAGAAAGAAYGAENGPKMVPRMAAAAAELADIVRTQIVGKGANYVVLVNLPDLGGAPSSKAQAASTQTLINGMVNAFNIALRVGIDGLDAKVLYVDLFTPSQDQILNPAKYGISNSTKPACGPNALGTTSLVCNGSNVVAGDVSKYLFADDVHPTPFGYSLMSNFVAEQMVAKGWL</sequence>
<dbReference type="InterPro" id="IPR051058">
    <property type="entry name" value="GDSL_Est/Lipase"/>
</dbReference>
<comment type="caution">
    <text evidence="3">The sequence shown here is derived from an EMBL/GenBank/DDBJ whole genome shotgun (WGS) entry which is preliminary data.</text>
</comment>
<evidence type="ECO:0000313" key="4">
    <source>
        <dbReference type="Proteomes" id="UP001198701"/>
    </source>
</evidence>
<name>A0ABS8IX26_9BURK</name>
<dbReference type="SUPFAM" id="SSF52266">
    <property type="entry name" value="SGNH hydrolase"/>
    <property type="match status" value="1"/>
</dbReference>
<dbReference type="Pfam" id="PF00657">
    <property type="entry name" value="Lipase_GDSL"/>
    <property type="match status" value="1"/>
</dbReference>
<proteinExistence type="predicted"/>
<feature type="chain" id="PRO_5046819294" evidence="2">
    <location>
        <begin position="24"/>
        <end position="473"/>
    </location>
</feature>
<dbReference type="PROSITE" id="PS51257">
    <property type="entry name" value="PROKAR_LIPOPROTEIN"/>
    <property type="match status" value="1"/>
</dbReference>
<keyword evidence="4" id="KW-1185">Reference proteome</keyword>
<reference evidence="3 4" key="1">
    <citation type="submission" date="2021-11" db="EMBL/GenBank/DDBJ databases">
        <authorList>
            <person name="Huq M.A."/>
        </authorList>
    </citation>
    <scope>NUCLEOTIDE SEQUENCE [LARGE SCALE GENOMIC DNA]</scope>
    <source>
        <strain evidence="3 4">MAHUQ-52</strain>
    </source>
</reference>